<evidence type="ECO:0000259" key="1">
    <source>
        <dbReference type="Pfam" id="PF00551"/>
    </source>
</evidence>
<dbReference type="InterPro" id="IPR036477">
    <property type="entry name" value="Formyl_transf_N_sf"/>
</dbReference>
<dbReference type="InterPro" id="IPR011034">
    <property type="entry name" value="Formyl_transferase-like_C_sf"/>
</dbReference>
<reference evidence="2" key="1">
    <citation type="journal article" date="2022" name="Arch. Microbiol.">
        <title>Thiomicrorhabdus immobilis sp. nov., a mesophilic sulfur-oxidizing bacterium isolated from sediment of a brackish lake in northern Japan.</title>
        <authorList>
            <person name="Kojima H."/>
            <person name="Mochizuki J."/>
            <person name="Kanda M."/>
            <person name="Watanabe T."/>
            <person name="Fukui M."/>
        </authorList>
    </citation>
    <scope>NUCLEOTIDE SEQUENCE</scope>
    <source>
        <strain evidence="2">Am19</strain>
    </source>
</reference>
<sequence length="214" mass="24553">MKITILNSSETHPINPWLKRWMEEKSSEHELTLVRQKNKLIGGDLLFLISCSEIINAVDREKFKHVLVIHASDLPKGRGWSPHIWEIVNGACEMTVSLLEADDAVDTGDIWHKLKLKIPSTALYDEINQLLFDAEIALMDYAVKNFGKVIPKPQGESVEPSYWSKRTPKDSELDIKGSIEEQFNLIRVCDPDRFPAFFYKDGKKFILKIEADNE</sequence>
<dbReference type="SUPFAM" id="SSF50486">
    <property type="entry name" value="FMT C-terminal domain-like"/>
    <property type="match status" value="1"/>
</dbReference>
<dbReference type="PANTHER" id="PTHR11138:SF5">
    <property type="entry name" value="METHIONYL-TRNA FORMYLTRANSFERASE, MITOCHONDRIAL"/>
    <property type="match status" value="1"/>
</dbReference>
<organism evidence="2 3">
    <name type="scientific">Thiomicrorhabdus immobilis</name>
    <dbReference type="NCBI Taxonomy" id="2791037"/>
    <lineage>
        <taxon>Bacteria</taxon>
        <taxon>Pseudomonadati</taxon>
        <taxon>Pseudomonadota</taxon>
        <taxon>Gammaproteobacteria</taxon>
        <taxon>Thiotrichales</taxon>
        <taxon>Piscirickettsiaceae</taxon>
        <taxon>Thiomicrorhabdus</taxon>
    </lineage>
</organism>
<evidence type="ECO:0000313" key="3">
    <source>
        <dbReference type="Proteomes" id="UP001054820"/>
    </source>
</evidence>
<gene>
    <name evidence="2" type="ORF">THMIRHAM_04800</name>
</gene>
<keyword evidence="3" id="KW-1185">Reference proteome</keyword>
<dbReference type="InterPro" id="IPR002376">
    <property type="entry name" value="Formyl_transf_N"/>
</dbReference>
<dbReference type="EMBL" id="AP024202">
    <property type="protein sequence ID" value="BCN92695.1"/>
    <property type="molecule type" value="Genomic_DNA"/>
</dbReference>
<proteinExistence type="predicted"/>
<feature type="domain" description="Formyl transferase N-terminal" evidence="1">
    <location>
        <begin position="34"/>
        <end position="139"/>
    </location>
</feature>
<dbReference type="Gene3D" id="3.40.50.12230">
    <property type="match status" value="1"/>
</dbReference>
<protein>
    <recommendedName>
        <fullName evidence="1">Formyl transferase N-terminal domain-containing protein</fullName>
    </recommendedName>
</protein>
<accession>A0ABN6CUN9</accession>
<name>A0ABN6CUN9_9GAMM</name>
<dbReference type="Proteomes" id="UP001054820">
    <property type="component" value="Chromosome"/>
</dbReference>
<evidence type="ECO:0000313" key="2">
    <source>
        <dbReference type="EMBL" id="BCN92695.1"/>
    </source>
</evidence>
<dbReference type="PANTHER" id="PTHR11138">
    <property type="entry name" value="METHIONYL-TRNA FORMYLTRANSFERASE"/>
    <property type="match status" value="1"/>
</dbReference>
<dbReference type="SUPFAM" id="SSF53328">
    <property type="entry name" value="Formyltransferase"/>
    <property type="match status" value="1"/>
</dbReference>
<dbReference type="Pfam" id="PF00551">
    <property type="entry name" value="Formyl_trans_N"/>
    <property type="match status" value="1"/>
</dbReference>